<accession>K3WH82</accession>
<reference evidence="3" key="2">
    <citation type="submission" date="2010-04" db="EMBL/GenBank/DDBJ databases">
        <authorList>
            <person name="Buell R."/>
            <person name="Hamilton J."/>
            <person name="Hostetler J."/>
        </authorList>
    </citation>
    <scope>NUCLEOTIDE SEQUENCE [LARGE SCALE GENOMIC DNA]</scope>
    <source>
        <strain evidence="3">DAOM:BR144</strain>
    </source>
</reference>
<evidence type="ECO:0000256" key="1">
    <source>
        <dbReference type="SAM" id="MobiDB-lite"/>
    </source>
</evidence>
<name>K3WH82_GLOUD</name>
<dbReference type="VEuPathDB" id="FungiDB:PYU1_G004314"/>
<feature type="region of interest" description="Disordered" evidence="1">
    <location>
        <begin position="179"/>
        <end position="199"/>
    </location>
</feature>
<dbReference type="eggNOG" id="ENOG502S7HC">
    <property type="taxonomic scope" value="Eukaryota"/>
</dbReference>
<dbReference type="InParanoid" id="K3WH82"/>
<dbReference type="EMBL" id="GL376567">
    <property type="status" value="NOT_ANNOTATED_CDS"/>
    <property type="molecule type" value="Genomic_DNA"/>
</dbReference>
<keyword evidence="3" id="KW-1185">Reference proteome</keyword>
<dbReference type="PROSITE" id="PS50096">
    <property type="entry name" value="IQ"/>
    <property type="match status" value="2"/>
</dbReference>
<dbReference type="AlphaFoldDB" id="K3WH82"/>
<dbReference type="HOGENOM" id="CLU_578091_0_0_1"/>
<dbReference type="Proteomes" id="UP000019132">
    <property type="component" value="Unassembled WGS sequence"/>
</dbReference>
<dbReference type="EnsemblProtists" id="PYU1_T004324">
    <property type="protein sequence ID" value="PYU1_T004324"/>
    <property type="gene ID" value="PYU1_G004314"/>
</dbReference>
<feature type="region of interest" description="Disordered" evidence="1">
    <location>
        <begin position="370"/>
        <end position="395"/>
    </location>
</feature>
<evidence type="ECO:0000313" key="2">
    <source>
        <dbReference type="EnsemblProtists" id="PYU1_T004324"/>
    </source>
</evidence>
<organism evidence="2 3">
    <name type="scientific">Globisporangium ultimum (strain ATCC 200006 / CBS 805.95 / DAOM BR144)</name>
    <name type="common">Pythium ultimum</name>
    <dbReference type="NCBI Taxonomy" id="431595"/>
    <lineage>
        <taxon>Eukaryota</taxon>
        <taxon>Sar</taxon>
        <taxon>Stramenopiles</taxon>
        <taxon>Oomycota</taxon>
        <taxon>Peronosporomycetes</taxon>
        <taxon>Pythiales</taxon>
        <taxon>Pythiaceae</taxon>
        <taxon>Globisporangium</taxon>
    </lineage>
</organism>
<dbReference type="Pfam" id="PF00612">
    <property type="entry name" value="IQ"/>
    <property type="match status" value="1"/>
</dbReference>
<evidence type="ECO:0000313" key="3">
    <source>
        <dbReference type="Proteomes" id="UP000019132"/>
    </source>
</evidence>
<proteinExistence type="predicted"/>
<dbReference type="OMA" id="RMASHST"/>
<dbReference type="InterPro" id="IPR000048">
    <property type="entry name" value="IQ_motif_EF-hand-BS"/>
</dbReference>
<reference evidence="3" key="1">
    <citation type="journal article" date="2010" name="Genome Biol.">
        <title>Genome sequence of the necrotrophic plant pathogen Pythium ultimum reveals original pathogenicity mechanisms and effector repertoire.</title>
        <authorList>
            <person name="Levesque C.A."/>
            <person name="Brouwer H."/>
            <person name="Cano L."/>
            <person name="Hamilton J.P."/>
            <person name="Holt C."/>
            <person name="Huitema E."/>
            <person name="Raffaele S."/>
            <person name="Robideau G.P."/>
            <person name="Thines M."/>
            <person name="Win J."/>
            <person name="Zerillo M.M."/>
            <person name="Beakes G.W."/>
            <person name="Boore J.L."/>
            <person name="Busam D."/>
            <person name="Dumas B."/>
            <person name="Ferriera S."/>
            <person name="Fuerstenberg S.I."/>
            <person name="Gachon C.M."/>
            <person name="Gaulin E."/>
            <person name="Govers F."/>
            <person name="Grenville-Briggs L."/>
            <person name="Horner N."/>
            <person name="Hostetler J."/>
            <person name="Jiang R.H."/>
            <person name="Johnson J."/>
            <person name="Krajaejun T."/>
            <person name="Lin H."/>
            <person name="Meijer H.J."/>
            <person name="Moore B."/>
            <person name="Morris P."/>
            <person name="Phuntmart V."/>
            <person name="Puiu D."/>
            <person name="Shetty J."/>
            <person name="Stajich J.E."/>
            <person name="Tripathy S."/>
            <person name="Wawra S."/>
            <person name="van West P."/>
            <person name="Whitty B.R."/>
            <person name="Coutinho P.M."/>
            <person name="Henrissat B."/>
            <person name="Martin F."/>
            <person name="Thomas P.D."/>
            <person name="Tyler B.M."/>
            <person name="De Vries R.P."/>
            <person name="Kamoun S."/>
            <person name="Yandell M."/>
            <person name="Tisserat N."/>
            <person name="Buell C.R."/>
        </authorList>
    </citation>
    <scope>NUCLEOTIDE SEQUENCE</scope>
    <source>
        <strain evidence="3">DAOM:BR144</strain>
    </source>
</reference>
<sequence>MNGEEIRMASHSTAYVSQSSTDSWKLKLPFLCARPGNIGVQIDSYRTMAVFNRPRCTKFTGHFLGILYENSSMENYSRVLERTSKRTRIVEERLAKLKAREQEIIDGDKRRRQLRHERELKRQRKLWLHHQSRKKREQRQREEMAATIIQWHVRGYFARQERNARREIRVQDHAAQTLQRSSRSFLMRKQRKRRDLEQQKERQMQAAIILQRQTRKRLAIAAHQRLQKLEVPESHHCPSPDAVQEGDTVDISRCPAKSTQLGELDRHISLDLLFSNDDEEELPVVSSPYGNGLEVLIPPSSHSNWGSNAAEPASPKPVYQPKRPVSIKRVGGGFRTTSYSPSKSVIPTRVFNHQPQPQPHRRIIQGARSVGVNRPTPNPLTQLGRRPSVPSSLSHASVDESTCKRFTPAPEHSLLPFDDEAILSQAPSPWPRAAIYSGDYNSSNSAIAAIDDDDDDEHALEELMEAYSHSHVT</sequence>
<reference evidence="2" key="3">
    <citation type="submission" date="2015-02" db="UniProtKB">
        <authorList>
            <consortium name="EnsemblProtists"/>
        </authorList>
    </citation>
    <scope>IDENTIFICATION</scope>
    <source>
        <strain evidence="2">DAOM BR144</strain>
    </source>
</reference>
<protein>
    <submittedName>
        <fullName evidence="2">Uncharacterized protein</fullName>
    </submittedName>
</protein>